<dbReference type="InterPro" id="IPR034216">
    <property type="entry name" value="C5a_Peptidase"/>
</dbReference>
<dbReference type="PANTHER" id="PTHR43806:SF11">
    <property type="entry name" value="CEREVISIN-RELATED"/>
    <property type="match status" value="1"/>
</dbReference>
<organism evidence="17 18">
    <name type="scientific">Cytobacillus firmus</name>
    <name type="common">Bacillus firmus</name>
    <dbReference type="NCBI Taxonomy" id="1399"/>
    <lineage>
        <taxon>Bacteria</taxon>
        <taxon>Bacillati</taxon>
        <taxon>Bacillota</taxon>
        <taxon>Bacilli</taxon>
        <taxon>Bacillales</taxon>
        <taxon>Bacillaceae</taxon>
        <taxon>Cytobacillus</taxon>
    </lineage>
</organism>
<accession>A0A366JLC8</accession>
<dbReference type="PROSITE" id="PS00137">
    <property type="entry name" value="SUBTILASE_HIS"/>
    <property type="match status" value="1"/>
</dbReference>
<evidence type="ECO:0000313" key="18">
    <source>
        <dbReference type="Proteomes" id="UP000252731"/>
    </source>
</evidence>
<dbReference type="InterPro" id="IPR037045">
    <property type="entry name" value="S8pro/Inhibitor_I9_sf"/>
</dbReference>
<evidence type="ECO:0000256" key="8">
    <source>
        <dbReference type="ARBA" id="ARBA00022825"/>
    </source>
</evidence>
<dbReference type="InterPro" id="IPR000209">
    <property type="entry name" value="Peptidase_S8/S53_dom"/>
</dbReference>
<keyword evidence="18" id="KW-1185">Reference proteome</keyword>
<name>A0A366JLC8_CYTFI</name>
<evidence type="ECO:0000256" key="3">
    <source>
        <dbReference type="ARBA" id="ARBA00011073"/>
    </source>
</evidence>
<dbReference type="GO" id="GO:0004252">
    <property type="term" value="F:serine-type endopeptidase activity"/>
    <property type="evidence" value="ECO:0007669"/>
    <property type="project" value="UniProtKB-UniRule"/>
</dbReference>
<dbReference type="EMBL" id="QNSF01000015">
    <property type="protein sequence ID" value="RBP88245.1"/>
    <property type="molecule type" value="Genomic_DNA"/>
</dbReference>
<feature type="active site" description="Charge relay system" evidence="10 11">
    <location>
        <position position="248"/>
    </location>
</feature>
<dbReference type="InterPro" id="IPR022398">
    <property type="entry name" value="Peptidase_S8_His-AS"/>
</dbReference>
<dbReference type="Pfam" id="PF00082">
    <property type="entry name" value="Peptidase_S8"/>
    <property type="match status" value="1"/>
</dbReference>
<evidence type="ECO:0000256" key="1">
    <source>
        <dbReference type="ARBA" id="ARBA00001913"/>
    </source>
</evidence>
<evidence type="ECO:0000256" key="10">
    <source>
        <dbReference type="PIRSR" id="PIRSR615500-1"/>
    </source>
</evidence>
<dbReference type="RefSeq" id="WP_166672555.1">
    <property type="nucleotide sequence ID" value="NZ_QNSF01000015.1"/>
</dbReference>
<dbReference type="PANTHER" id="PTHR43806">
    <property type="entry name" value="PEPTIDASE S8"/>
    <property type="match status" value="1"/>
</dbReference>
<dbReference type="Gene3D" id="2.60.40.4070">
    <property type="match status" value="1"/>
</dbReference>
<feature type="active site" description="Charge relay system" evidence="10 11">
    <location>
        <position position="183"/>
    </location>
</feature>
<dbReference type="InterPro" id="IPR015500">
    <property type="entry name" value="Peptidase_S8_subtilisin-rel"/>
</dbReference>
<protein>
    <submittedName>
        <fullName evidence="17">PA domain-containing protein</fullName>
    </submittedName>
</protein>
<proteinExistence type="inferred from homology"/>
<dbReference type="PROSITE" id="PS00138">
    <property type="entry name" value="SUBTILASE_SER"/>
    <property type="match status" value="1"/>
</dbReference>
<evidence type="ECO:0000256" key="12">
    <source>
        <dbReference type="RuleBase" id="RU003355"/>
    </source>
</evidence>
<dbReference type="SUPFAM" id="SSF52025">
    <property type="entry name" value="PA domain"/>
    <property type="match status" value="1"/>
</dbReference>
<dbReference type="InterPro" id="IPR023827">
    <property type="entry name" value="Peptidase_S8_Asp-AS"/>
</dbReference>
<keyword evidence="6 13" id="KW-0732">Signal</keyword>
<feature type="active site" description="Charge relay system" evidence="10 11">
    <location>
        <position position="578"/>
    </location>
</feature>
<feature type="domain" description="C5a peptidase/Subtilisin-like protease SBT2-like Fn3-like" evidence="16">
    <location>
        <begin position="667"/>
        <end position="794"/>
    </location>
</feature>
<evidence type="ECO:0000256" key="7">
    <source>
        <dbReference type="ARBA" id="ARBA00022801"/>
    </source>
</evidence>
<evidence type="ECO:0000259" key="16">
    <source>
        <dbReference type="Pfam" id="PF06280"/>
    </source>
</evidence>
<comment type="similarity">
    <text evidence="3 11 12">Belongs to the peptidase S8 family.</text>
</comment>
<dbReference type="GO" id="GO:0006508">
    <property type="term" value="P:proteolysis"/>
    <property type="evidence" value="ECO:0007669"/>
    <property type="project" value="UniProtKB-KW"/>
</dbReference>
<dbReference type="Gene3D" id="3.50.30.30">
    <property type="match status" value="1"/>
</dbReference>
<dbReference type="InterPro" id="IPR046450">
    <property type="entry name" value="PA_dom_sf"/>
</dbReference>
<feature type="domain" description="Peptidase S8/S53" evidence="14">
    <location>
        <begin position="174"/>
        <end position="640"/>
    </location>
</feature>
<evidence type="ECO:0000256" key="9">
    <source>
        <dbReference type="ARBA" id="ARBA00022837"/>
    </source>
</evidence>
<keyword evidence="4" id="KW-0964">Secreted</keyword>
<evidence type="ECO:0000259" key="14">
    <source>
        <dbReference type="Pfam" id="PF00082"/>
    </source>
</evidence>
<comment type="subcellular location">
    <subcellularLocation>
        <location evidence="2">Secreted</location>
    </subcellularLocation>
</comment>
<comment type="cofactor">
    <cofactor evidence="1">
        <name>Ca(2+)</name>
        <dbReference type="ChEBI" id="CHEBI:29108"/>
    </cofactor>
</comment>
<dbReference type="Gene3D" id="2.60.40.1710">
    <property type="entry name" value="Subtilisin-like superfamily"/>
    <property type="match status" value="1"/>
</dbReference>
<feature type="signal peptide" evidence="13">
    <location>
        <begin position="1"/>
        <end position="28"/>
    </location>
</feature>
<dbReference type="GO" id="GO:0005576">
    <property type="term" value="C:extracellular region"/>
    <property type="evidence" value="ECO:0007669"/>
    <property type="project" value="UniProtKB-SubCell"/>
</dbReference>
<dbReference type="InterPro" id="IPR010435">
    <property type="entry name" value="C5a/SBT2-like_Fn3"/>
</dbReference>
<evidence type="ECO:0000256" key="13">
    <source>
        <dbReference type="SAM" id="SignalP"/>
    </source>
</evidence>
<dbReference type="InterPro" id="IPR050131">
    <property type="entry name" value="Peptidase_S8_subtilisin-like"/>
</dbReference>
<evidence type="ECO:0000313" key="17">
    <source>
        <dbReference type="EMBL" id="RBP88245.1"/>
    </source>
</evidence>
<reference evidence="17 18" key="1">
    <citation type="submission" date="2018-06" db="EMBL/GenBank/DDBJ databases">
        <title>Freshwater and sediment microbial communities from various areas in North America, analyzing microbe dynamics in response to fracking.</title>
        <authorList>
            <person name="Lamendella R."/>
        </authorList>
    </citation>
    <scope>NUCLEOTIDE SEQUENCE [LARGE SCALE GENOMIC DNA]</scope>
    <source>
        <strain evidence="17 18">14_TX</strain>
    </source>
</reference>
<evidence type="ECO:0000256" key="4">
    <source>
        <dbReference type="ARBA" id="ARBA00022525"/>
    </source>
</evidence>
<dbReference type="CDD" id="cd07475">
    <property type="entry name" value="Peptidases_S8_C5a_Peptidase"/>
    <property type="match status" value="1"/>
</dbReference>
<dbReference type="InterPro" id="IPR010259">
    <property type="entry name" value="S8pro/Inhibitor_I9"/>
</dbReference>
<evidence type="ECO:0000256" key="2">
    <source>
        <dbReference type="ARBA" id="ARBA00004613"/>
    </source>
</evidence>
<dbReference type="PROSITE" id="PS00136">
    <property type="entry name" value="SUBTILASE_ASP"/>
    <property type="match status" value="1"/>
</dbReference>
<evidence type="ECO:0000256" key="6">
    <source>
        <dbReference type="ARBA" id="ARBA00022729"/>
    </source>
</evidence>
<sequence length="1140" mass="125919">MKSSFKRKMSAIGISALIAGSIATPAGAEFELPKQNGQAIPLSKQARSELDNLWKDSASDHPIYGQGLNKFDPKENIRLIVEVEVDKTEKPEQKVKQVKSSFMKKRSSASEVIHTYSEGFYGFSMETTIGEAEKIQKTAGVKDIRISKTYEHHDINSNEIVEAMNVWTKYNYTGDGMVVAIVDSGIDHSHEALQLTENGKKHAKYNEVNIQTTLNKTEVNDIWYSDKVPTGYDWADKDTDVIPASNKHGTHVAGIVGAFEESQKKAVGVAPDVQLIAEKVFSDSRGYAYDDDIAAGIYHAVEAGADVINMSLGSDAGMVDPNDPVQRAVRFATDNGVLVVASAGNSSYSTKQNLLPTTDLPLAKNPDIGVVGDPGITPSALQVASSENDLMRVESLMLNDETMLAYQNQSSAKKLSEGLEAGTEYELVFAGEGFGEDLDGLDLEGKIAVAKPAQSYSTYTTLQYGVAKKGAEALIVIPPDELSDFPNLRFSPNSIPAVTTELKKGNKLMERLQSGERITVGLSDEGMWVQNPATEPMSDFSSYGAPTDLSFKPEITAPGGKITSTVLNNEYEAMSGTSMASPQVAGGAAMLLQKYYQEVGLPKNEETVLKAKMALMNTSDILKNPKHENTPYSPRRQGSGLMKIEQAVETPYLLKQIGVPLEQAASIALKEVGRTFDFTLDVEPLAKKLEKANHQFEIQVDVLTDETETRSVKGKNKEYLTLNSFPVEDAVIKINGRTQGESKIQYKPHRDDEVTISVTLPENLSKDRFVEGYVRFVPKGSSVKDLSTLTMPFMGFYGNWGSLDNIDESPVNGDAYLPYTVLWNDLLNLPMGYDNSTGKFNPEKIGYSPNSIVTGIYPSFTAFRNLKEMSLSVQDKDGNTVADITNFSEYTEDGSPNAFRKNIMAYRDFYYGFDGILWDGRDKEGNILPDGDYYYVYESTLNYEGAEPQQTKIPFKMDGAAPGVENIQVEDQEDGNYKITWDVQEENTGYTGSMLWVNGKRKSLEAGTMEYISDEKPEIVMISALDGVHNVGVNYWGNEELLHADPFINFWQVSGSNINETKPASMLIFGYKRLDWHIEISDSEGNMLEYADIEDEHSIYGLKWYPSEEYPNGDYYVTVTGTDEKGLSLTSEPKKITVKH</sequence>
<feature type="chain" id="PRO_5016851140" evidence="13">
    <location>
        <begin position="29"/>
        <end position="1140"/>
    </location>
</feature>
<keyword evidence="9" id="KW-0106">Calcium</keyword>
<evidence type="ECO:0000259" key="15">
    <source>
        <dbReference type="Pfam" id="PF05922"/>
    </source>
</evidence>
<evidence type="ECO:0000256" key="5">
    <source>
        <dbReference type="ARBA" id="ARBA00022670"/>
    </source>
</evidence>
<dbReference type="AlphaFoldDB" id="A0A366JLC8"/>
<keyword evidence="7 11" id="KW-0378">Hydrolase</keyword>
<evidence type="ECO:0000256" key="11">
    <source>
        <dbReference type="PROSITE-ProRule" id="PRU01240"/>
    </source>
</evidence>
<dbReference type="PRINTS" id="PR00723">
    <property type="entry name" value="SUBTILISIN"/>
</dbReference>
<comment type="caution">
    <text evidence="17">The sequence shown here is derived from an EMBL/GenBank/DDBJ whole genome shotgun (WGS) entry which is preliminary data.</text>
</comment>
<dbReference type="GO" id="GO:0016020">
    <property type="term" value="C:membrane"/>
    <property type="evidence" value="ECO:0007669"/>
    <property type="project" value="InterPro"/>
</dbReference>
<dbReference type="InterPro" id="IPR036852">
    <property type="entry name" value="Peptidase_S8/S53_dom_sf"/>
</dbReference>
<dbReference type="SUPFAM" id="SSF52743">
    <property type="entry name" value="Subtilisin-like"/>
    <property type="match status" value="1"/>
</dbReference>
<feature type="domain" description="Inhibitor I9" evidence="15">
    <location>
        <begin position="87"/>
        <end position="152"/>
    </location>
</feature>
<dbReference type="Gene3D" id="3.30.70.80">
    <property type="entry name" value="Peptidase S8 propeptide/proteinase inhibitor I9"/>
    <property type="match status" value="1"/>
</dbReference>
<keyword evidence="8 11" id="KW-0720">Serine protease</keyword>
<dbReference type="InterPro" id="IPR023828">
    <property type="entry name" value="Peptidase_S8_Ser-AS"/>
</dbReference>
<dbReference type="Pfam" id="PF06280">
    <property type="entry name" value="fn3_5"/>
    <property type="match status" value="1"/>
</dbReference>
<dbReference type="PROSITE" id="PS51892">
    <property type="entry name" value="SUBTILASE"/>
    <property type="match status" value="1"/>
</dbReference>
<keyword evidence="5 11" id="KW-0645">Protease</keyword>
<dbReference type="Pfam" id="PF05922">
    <property type="entry name" value="Inhibitor_I9"/>
    <property type="match status" value="1"/>
</dbReference>
<dbReference type="Gene3D" id="3.40.50.200">
    <property type="entry name" value="Peptidase S8/S53 domain"/>
    <property type="match status" value="1"/>
</dbReference>
<dbReference type="Proteomes" id="UP000252731">
    <property type="component" value="Unassembled WGS sequence"/>
</dbReference>
<gene>
    <name evidence="17" type="ORF">DFO70_11514</name>
</gene>